<dbReference type="Pfam" id="PF08241">
    <property type="entry name" value="Methyltransf_11"/>
    <property type="match status" value="1"/>
</dbReference>
<dbReference type="PANTHER" id="PTHR43591">
    <property type="entry name" value="METHYLTRANSFERASE"/>
    <property type="match status" value="1"/>
</dbReference>
<protein>
    <recommendedName>
        <fullName evidence="1">Methyltransferase type 11 domain-containing protein</fullName>
    </recommendedName>
</protein>
<evidence type="ECO:0000313" key="3">
    <source>
        <dbReference type="Proteomes" id="UP000325292"/>
    </source>
</evidence>
<evidence type="ECO:0000259" key="1">
    <source>
        <dbReference type="Pfam" id="PF08241"/>
    </source>
</evidence>
<dbReference type="EMBL" id="CP019454">
    <property type="protein sequence ID" value="AUW94623.1"/>
    <property type="molecule type" value="Genomic_DNA"/>
</dbReference>
<organism evidence="2 3">
    <name type="scientific">Sulfobacillus thermotolerans</name>
    <dbReference type="NCBI Taxonomy" id="338644"/>
    <lineage>
        <taxon>Bacteria</taxon>
        <taxon>Bacillati</taxon>
        <taxon>Bacillota</taxon>
        <taxon>Clostridia</taxon>
        <taxon>Eubacteriales</taxon>
        <taxon>Clostridiales Family XVII. Incertae Sedis</taxon>
        <taxon>Sulfobacillus</taxon>
    </lineage>
</organism>
<dbReference type="InterPro" id="IPR013216">
    <property type="entry name" value="Methyltransf_11"/>
</dbReference>
<dbReference type="SUPFAM" id="SSF53335">
    <property type="entry name" value="S-adenosyl-L-methionine-dependent methyltransferases"/>
    <property type="match status" value="1"/>
</dbReference>
<name>A0ABN5H5B4_9FIRM</name>
<evidence type="ECO:0000313" key="2">
    <source>
        <dbReference type="EMBL" id="AUW94623.1"/>
    </source>
</evidence>
<dbReference type="CDD" id="cd02440">
    <property type="entry name" value="AdoMet_MTases"/>
    <property type="match status" value="1"/>
</dbReference>
<reference evidence="2 3" key="1">
    <citation type="journal article" date="2019" name="Sci. Rep.">
        <title>Sulfobacillus thermotolerans: new insights into resistance and metabolic capacities of acidophilic chemolithotrophs.</title>
        <authorList>
            <person name="Panyushkina A.E."/>
            <person name="Babenko V.V."/>
            <person name="Nikitina A.S."/>
            <person name="Selezneva O.V."/>
            <person name="Tsaplina I.A."/>
            <person name="Letarova M.A."/>
            <person name="Kostryukova E.S."/>
            <person name="Letarov A.V."/>
        </authorList>
    </citation>
    <scope>NUCLEOTIDE SEQUENCE [LARGE SCALE GENOMIC DNA]</scope>
    <source>
        <strain evidence="2 3">Kr1</strain>
    </source>
</reference>
<dbReference type="PANTHER" id="PTHR43591:SF110">
    <property type="entry name" value="RHODANESE DOMAIN-CONTAINING PROTEIN"/>
    <property type="match status" value="1"/>
</dbReference>
<dbReference type="Gene3D" id="3.40.50.150">
    <property type="entry name" value="Vaccinia Virus protein VP39"/>
    <property type="match status" value="1"/>
</dbReference>
<dbReference type="InterPro" id="IPR029063">
    <property type="entry name" value="SAM-dependent_MTases_sf"/>
</dbReference>
<proteinExistence type="predicted"/>
<keyword evidence="3" id="KW-1185">Reference proteome</keyword>
<gene>
    <name evidence="2" type="ORF">BXT84_12275</name>
</gene>
<dbReference type="Proteomes" id="UP000325292">
    <property type="component" value="Chromosome"/>
</dbReference>
<feature type="domain" description="Methyltransferase type 11" evidence="1">
    <location>
        <begin position="52"/>
        <end position="147"/>
    </location>
</feature>
<accession>A0ABN5H5B4</accession>
<sequence length="278" mass="31441">MTDPEFLQREYGSTEPLQVRMRMHALYSLHSSDVFDDLTQWARAKLVPQTILDVGMGSGHWYEAIVRHCPSSLYHGIDISEAMIESFSHYAPFTLSAHVSVADAMNVPFSNASMDWVGLHFMLYHVPDPHRALAEAWRVLKPGGLLMTLAHGSMNFSALTALHHRALAHCGWSARTTSEEGFTYTLDNGADYFPSEADVCCHAFPSGLRFPTANAVIAYYQSGFIFRSLNPDARKNDTLYHCLSETMWSFIQDHFTSHDHFDVVGRTGWLWAVKHDNR</sequence>